<gene>
    <name evidence="2" type="ORF">QTN89_12580</name>
</gene>
<evidence type="ECO:0000313" key="2">
    <source>
        <dbReference type="EMBL" id="MDM4016270.1"/>
    </source>
</evidence>
<dbReference type="Proteomes" id="UP001239462">
    <property type="component" value="Unassembled WGS sequence"/>
</dbReference>
<proteinExistence type="predicted"/>
<keyword evidence="2" id="KW-0808">Transferase</keyword>
<protein>
    <submittedName>
        <fullName evidence="2">Class I SAM-dependent methyltransferase</fullName>
        <ecNumber evidence="2">2.1.1.-</ecNumber>
    </submittedName>
</protein>
<keyword evidence="3" id="KW-1185">Reference proteome</keyword>
<evidence type="ECO:0000313" key="3">
    <source>
        <dbReference type="Proteomes" id="UP001239462"/>
    </source>
</evidence>
<keyword evidence="2" id="KW-0489">Methyltransferase</keyword>
<name>A0ABT7PIF8_9BACT</name>
<dbReference type="Pfam" id="PF08241">
    <property type="entry name" value="Methyltransf_11"/>
    <property type="match status" value="1"/>
</dbReference>
<dbReference type="InterPro" id="IPR029063">
    <property type="entry name" value="SAM-dependent_MTases_sf"/>
</dbReference>
<reference evidence="2 3" key="1">
    <citation type="submission" date="2023-06" db="EMBL/GenBank/DDBJ databases">
        <title>Roseiconus lacunae JC819 isolated from Gulf of Mannar region, Tamil Nadu.</title>
        <authorList>
            <person name="Pk S."/>
            <person name="Ch S."/>
            <person name="Ch V.R."/>
        </authorList>
    </citation>
    <scope>NUCLEOTIDE SEQUENCE [LARGE SCALE GENOMIC DNA]</scope>
    <source>
        <strain evidence="2 3">JC819</strain>
    </source>
</reference>
<dbReference type="PANTHER" id="PTHR43591">
    <property type="entry name" value="METHYLTRANSFERASE"/>
    <property type="match status" value="1"/>
</dbReference>
<dbReference type="SUPFAM" id="SSF53335">
    <property type="entry name" value="S-adenosyl-L-methionine-dependent methyltransferases"/>
    <property type="match status" value="1"/>
</dbReference>
<dbReference type="Gene3D" id="3.40.50.150">
    <property type="entry name" value="Vaccinia Virus protein VP39"/>
    <property type="match status" value="1"/>
</dbReference>
<dbReference type="RefSeq" id="WP_289163907.1">
    <property type="nucleotide sequence ID" value="NZ_JASZZN010000008.1"/>
</dbReference>
<dbReference type="PANTHER" id="PTHR43591:SF110">
    <property type="entry name" value="RHODANESE DOMAIN-CONTAINING PROTEIN"/>
    <property type="match status" value="1"/>
</dbReference>
<sequence length="234" mass="26779">MHDTSVSRPNIIEHVPAGQMCCDPIWEAAYARFETPEEEVAKFVRRLKQFGFEGLDRNSKIVEIFCGRGNGLVALERLGFVNVEGVDLSDTLLQQYNGTAQLHLANCLDLPFEDNSYDVVIVQGGLHHLPQMPGDLDQAAGEVKRVLRPEGAFFVIEPWRTPFLTFAHFVTELRVMRSLYPKGDALAVMTEQERVTYEQWLAMPSKIREVFRRHFQEVQWKTRWGKLAGVFRVG</sequence>
<dbReference type="InterPro" id="IPR013216">
    <property type="entry name" value="Methyltransf_11"/>
</dbReference>
<dbReference type="CDD" id="cd02440">
    <property type="entry name" value="AdoMet_MTases"/>
    <property type="match status" value="1"/>
</dbReference>
<dbReference type="GO" id="GO:0008168">
    <property type="term" value="F:methyltransferase activity"/>
    <property type="evidence" value="ECO:0007669"/>
    <property type="project" value="UniProtKB-KW"/>
</dbReference>
<dbReference type="GO" id="GO:0032259">
    <property type="term" value="P:methylation"/>
    <property type="evidence" value="ECO:0007669"/>
    <property type="project" value="UniProtKB-KW"/>
</dbReference>
<dbReference type="EMBL" id="JASZZN010000008">
    <property type="protein sequence ID" value="MDM4016270.1"/>
    <property type="molecule type" value="Genomic_DNA"/>
</dbReference>
<accession>A0ABT7PIF8</accession>
<evidence type="ECO:0000259" key="1">
    <source>
        <dbReference type="Pfam" id="PF08241"/>
    </source>
</evidence>
<comment type="caution">
    <text evidence="2">The sequence shown here is derived from an EMBL/GenBank/DDBJ whole genome shotgun (WGS) entry which is preliminary data.</text>
</comment>
<dbReference type="EC" id="2.1.1.-" evidence="2"/>
<organism evidence="2 3">
    <name type="scientific">Roseiconus lacunae</name>
    <dbReference type="NCBI Taxonomy" id="2605694"/>
    <lineage>
        <taxon>Bacteria</taxon>
        <taxon>Pseudomonadati</taxon>
        <taxon>Planctomycetota</taxon>
        <taxon>Planctomycetia</taxon>
        <taxon>Pirellulales</taxon>
        <taxon>Pirellulaceae</taxon>
        <taxon>Roseiconus</taxon>
    </lineage>
</organism>
<feature type="domain" description="Methyltransferase type 11" evidence="1">
    <location>
        <begin position="64"/>
        <end position="155"/>
    </location>
</feature>